<protein>
    <recommendedName>
        <fullName evidence="1">DUF4132 domain-containing protein</fullName>
    </recommendedName>
</protein>
<name>D9W7V3_9ACTN</name>
<evidence type="ECO:0000313" key="2">
    <source>
        <dbReference type="EMBL" id="EFL20487.1"/>
    </source>
</evidence>
<evidence type="ECO:0000259" key="1">
    <source>
        <dbReference type="Pfam" id="PF13569"/>
    </source>
</evidence>
<gene>
    <name evidence="2" type="ORF">SSOG_00199</name>
</gene>
<dbReference type="InterPro" id="IPR025406">
    <property type="entry name" value="DUF4132"/>
</dbReference>
<dbReference type="STRING" id="457427.SSOG_00199"/>
<organism evidence="2 3">
    <name type="scientific">Streptomyces himastatinicus ATCC 53653</name>
    <dbReference type="NCBI Taxonomy" id="457427"/>
    <lineage>
        <taxon>Bacteria</taxon>
        <taxon>Bacillati</taxon>
        <taxon>Actinomycetota</taxon>
        <taxon>Actinomycetes</taxon>
        <taxon>Kitasatosporales</taxon>
        <taxon>Streptomycetaceae</taxon>
        <taxon>Streptomyces</taxon>
        <taxon>Streptomyces violaceusniger group</taxon>
    </lineage>
</organism>
<dbReference type="Pfam" id="PF13569">
    <property type="entry name" value="DUF4132"/>
    <property type="match status" value="1"/>
</dbReference>
<reference evidence="2 3" key="1">
    <citation type="submission" date="2009-02" db="EMBL/GenBank/DDBJ databases">
        <title>Annotation of Streptomyces hygroscopicus strain ATCC 53653.</title>
        <authorList>
            <consortium name="The Broad Institute Genome Sequencing Platform"/>
            <consortium name="Broad Institute Microbial Sequencing Center"/>
            <person name="Fischbach M."/>
            <person name="Godfrey P."/>
            <person name="Ward D."/>
            <person name="Young S."/>
            <person name="Zeng Q."/>
            <person name="Koehrsen M."/>
            <person name="Alvarado L."/>
            <person name="Berlin A.M."/>
            <person name="Bochicchio J."/>
            <person name="Borenstein D."/>
            <person name="Chapman S.B."/>
            <person name="Chen Z."/>
            <person name="Engels R."/>
            <person name="Freedman E."/>
            <person name="Gellesch M."/>
            <person name="Goldberg J."/>
            <person name="Griggs A."/>
            <person name="Gujja S."/>
            <person name="Heilman E.R."/>
            <person name="Heiman D.I."/>
            <person name="Hepburn T.A."/>
            <person name="Howarth C."/>
            <person name="Jen D."/>
            <person name="Larson L."/>
            <person name="Lewis B."/>
            <person name="Mehta T."/>
            <person name="Park D."/>
            <person name="Pearson M."/>
            <person name="Richards J."/>
            <person name="Roberts A."/>
            <person name="Saif S."/>
            <person name="Shea T.D."/>
            <person name="Shenoy N."/>
            <person name="Sisk P."/>
            <person name="Stolte C."/>
            <person name="Sykes S.N."/>
            <person name="Thomson T."/>
            <person name="Walk T."/>
            <person name="White J."/>
            <person name="Yandava C."/>
            <person name="Straight P."/>
            <person name="Clardy J."/>
            <person name="Hung D."/>
            <person name="Kolter R."/>
            <person name="Mekalanos J."/>
            <person name="Walker S."/>
            <person name="Walsh C.T."/>
            <person name="Wieland-Brown L.C."/>
            <person name="Haas B."/>
            <person name="Nusbaum C."/>
            <person name="Birren B."/>
        </authorList>
    </citation>
    <scope>NUCLEOTIDE SEQUENCE [LARGE SCALE GENOMIC DNA]</scope>
    <source>
        <strain evidence="2 3">ATCC 53653</strain>
    </source>
</reference>
<evidence type="ECO:0000313" key="3">
    <source>
        <dbReference type="Proteomes" id="UP000003963"/>
    </source>
</evidence>
<proteinExistence type="predicted"/>
<sequence length="114" mass="12644">LAWVPAIHGHELALDGTNLRCRKTNGQILKSIPGAVRRSPVGEQFAALQEQLARHEKECRATVESWLLCGIPVPTGLLARVWPDPGWRTRLRHLVVRVDGRTGLLEKVSAEGRV</sequence>
<feature type="non-terminal residue" evidence="2">
    <location>
        <position position="1"/>
    </location>
</feature>
<accession>D9W7V3</accession>
<feature type="domain" description="DUF4132" evidence="1">
    <location>
        <begin position="26"/>
        <end position="96"/>
    </location>
</feature>
<keyword evidence="3" id="KW-1185">Reference proteome</keyword>
<feature type="non-terminal residue" evidence="2">
    <location>
        <position position="114"/>
    </location>
</feature>
<dbReference type="HOGENOM" id="CLU_2126476_0_0_11"/>
<dbReference type="AlphaFoldDB" id="D9W7V3"/>
<dbReference type="Proteomes" id="UP000003963">
    <property type="component" value="Unassembled WGS sequence"/>
</dbReference>
<dbReference type="EMBL" id="GG657754">
    <property type="protein sequence ID" value="EFL20487.1"/>
    <property type="molecule type" value="Genomic_DNA"/>
</dbReference>